<feature type="domain" description="Metallo-beta-lactamase" evidence="1">
    <location>
        <begin position="115"/>
        <end position="322"/>
    </location>
</feature>
<name>A0AAW3X0S5_9CLOT</name>
<dbReference type="SUPFAM" id="SSF56281">
    <property type="entry name" value="Metallo-hydrolase/oxidoreductase"/>
    <property type="match status" value="1"/>
</dbReference>
<dbReference type="EMBL" id="JACOOW010000003">
    <property type="protein sequence ID" value="MBC5655794.1"/>
    <property type="molecule type" value="Genomic_DNA"/>
</dbReference>
<dbReference type="PANTHER" id="PTHR30619">
    <property type="entry name" value="DNA INTERNALIZATION/COMPETENCE PROTEIN COMEC/REC2"/>
    <property type="match status" value="1"/>
</dbReference>
<evidence type="ECO:0000313" key="3">
    <source>
        <dbReference type="Proteomes" id="UP000653904"/>
    </source>
</evidence>
<protein>
    <submittedName>
        <fullName evidence="2">MBL fold metallo-hydrolase</fullName>
    </submittedName>
</protein>
<dbReference type="InterPro" id="IPR001279">
    <property type="entry name" value="Metallo-B-lactamas"/>
</dbReference>
<dbReference type="PANTHER" id="PTHR30619:SF1">
    <property type="entry name" value="RECOMBINATION PROTEIN 2"/>
    <property type="match status" value="1"/>
</dbReference>
<dbReference type="InterPro" id="IPR036866">
    <property type="entry name" value="RibonucZ/Hydroxyglut_hydro"/>
</dbReference>
<dbReference type="InterPro" id="IPR052159">
    <property type="entry name" value="Competence_DNA_uptake"/>
</dbReference>
<evidence type="ECO:0000313" key="2">
    <source>
        <dbReference type="EMBL" id="MBC5655794.1"/>
    </source>
</evidence>
<dbReference type="Gene3D" id="3.60.15.10">
    <property type="entry name" value="Ribonuclease Z/Hydroxyacylglutathione hydrolase-like"/>
    <property type="match status" value="1"/>
</dbReference>
<dbReference type="SMART" id="SM00849">
    <property type="entry name" value="Lactamase_B"/>
    <property type="match status" value="1"/>
</dbReference>
<keyword evidence="3" id="KW-1185">Reference proteome</keyword>
<accession>A0AAW3X0S5</accession>
<dbReference type="Pfam" id="PF00753">
    <property type="entry name" value="Lactamase_B"/>
    <property type="match status" value="1"/>
</dbReference>
<dbReference type="Proteomes" id="UP000653904">
    <property type="component" value="Unassembled WGS sequence"/>
</dbReference>
<evidence type="ECO:0000259" key="1">
    <source>
        <dbReference type="SMART" id="SM00849"/>
    </source>
</evidence>
<dbReference type="RefSeq" id="WP_186854799.1">
    <property type="nucleotide sequence ID" value="NZ_JACOOW010000003.1"/>
</dbReference>
<gene>
    <name evidence="2" type="ORF">H8S19_01685</name>
</gene>
<reference evidence="2 3" key="1">
    <citation type="submission" date="2020-08" db="EMBL/GenBank/DDBJ databases">
        <title>Genome public.</title>
        <authorList>
            <person name="Liu C."/>
            <person name="Sun Q."/>
        </authorList>
    </citation>
    <scope>NUCLEOTIDE SEQUENCE [LARGE SCALE GENOMIC DNA]</scope>
    <source>
        <strain evidence="2 3">BX14</strain>
    </source>
</reference>
<dbReference type="AlphaFoldDB" id="A0AAW3X0S5"/>
<comment type="caution">
    <text evidence="2">The sequence shown here is derived from an EMBL/GenBank/DDBJ whole genome shotgun (WGS) entry which is preliminary data.</text>
</comment>
<proteinExistence type="predicted"/>
<sequence length="373" mass="41216">MEPNKMKQKRRKYLYAAAALGMTFLLNLSGCSHRFTNYPETAGTVAIVDSTERETVRDENGENPDQPIDLDNLGEQQSAAEMEALAAAEAAEPGVEEPYLDGGELRLLACADIWQNLSCVMKTKEGAVIVVDGGRDVDAPHLIEVIQELGGHVDAWLLTHPHSDHVGAITEILNMDPMPISIGKVYYSFLDKEFLGQEQVSRRDSDLECYDRITEAIAKLPEAEKCGTLTKGQKISVAGAEITVMNEPFACTENSFNNSSVAYRVEMGGKRILFLGDMGWQAGKDFLANHTQEELKSDVLQMAHHGQRGVEEELYQEISPEVCLWPTPDWLWDNVQDGVAGAGSYKTPIVRGWMVTLGVKKNLCVKDGDQILR</sequence>
<organism evidence="2 3">
    <name type="scientific">Clostridium segne</name>
    <dbReference type="NCBI Taxonomy" id="2763038"/>
    <lineage>
        <taxon>Bacteria</taxon>
        <taxon>Bacillati</taxon>
        <taxon>Bacillota</taxon>
        <taxon>Clostridia</taxon>
        <taxon>Eubacteriales</taxon>
        <taxon>Clostridiaceae</taxon>
        <taxon>Clostridium</taxon>
    </lineage>
</organism>